<organism evidence="2 3">
    <name type="scientific">Cellulomonas composti</name>
    <dbReference type="NCBI Taxonomy" id="266130"/>
    <lineage>
        <taxon>Bacteria</taxon>
        <taxon>Bacillati</taxon>
        <taxon>Actinomycetota</taxon>
        <taxon>Actinomycetes</taxon>
        <taxon>Micrococcales</taxon>
        <taxon>Cellulomonadaceae</taxon>
        <taxon>Cellulomonas</taxon>
    </lineage>
</organism>
<name>A0A511JBE6_9CELL</name>
<protein>
    <recommendedName>
        <fullName evidence="1">VapC45 PIN like domain-containing protein</fullName>
    </recommendedName>
</protein>
<evidence type="ECO:0000259" key="1">
    <source>
        <dbReference type="Pfam" id="PF18478"/>
    </source>
</evidence>
<dbReference type="EMBL" id="BJWG01000006">
    <property type="protein sequence ID" value="GEL95033.1"/>
    <property type="molecule type" value="Genomic_DNA"/>
</dbReference>
<proteinExistence type="predicted"/>
<evidence type="ECO:0000313" key="3">
    <source>
        <dbReference type="Proteomes" id="UP000321720"/>
    </source>
</evidence>
<dbReference type="InterPro" id="IPR041375">
    <property type="entry name" value="VapC45_PIN-like"/>
</dbReference>
<accession>A0A511JBE6</accession>
<feature type="domain" description="VapC45 PIN like" evidence="1">
    <location>
        <begin position="10"/>
        <end position="57"/>
    </location>
</feature>
<keyword evidence="3" id="KW-1185">Reference proteome</keyword>
<dbReference type="OrthoDB" id="5116334at2"/>
<reference evidence="2 3" key="1">
    <citation type="submission" date="2019-07" db="EMBL/GenBank/DDBJ databases">
        <title>Whole genome shotgun sequence of Cellulomonas composti NBRC 100758.</title>
        <authorList>
            <person name="Hosoyama A."/>
            <person name="Uohara A."/>
            <person name="Ohji S."/>
            <person name="Ichikawa N."/>
        </authorList>
    </citation>
    <scope>NUCLEOTIDE SEQUENCE [LARGE SCALE GENOMIC DNA]</scope>
    <source>
        <strain evidence="2 3">NBRC 100758</strain>
    </source>
</reference>
<evidence type="ECO:0000313" key="2">
    <source>
        <dbReference type="EMBL" id="GEL95033.1"/>
    </source>
</evidence>
<dbReference type="Pfam" id="PF18478">
    <property type="entry name" value="PIN_10"/>
    <property type="match status" value="1"/>
</dbReference>
<dbReference type="Proteomes" id="UP000321720">
    <property type="component" value="Unassembled WGS sequence"/>
</dbReference>
<dbReference type="AlphaFoldDB" id="A0A511JBE6"/>
<sequence>MDERYGVDRSQEISDTDWIRDAAVRGECILTKDSAIARRPAEALTVYTCSARVFTIRNARLTGPQMLDLLVASSASIQRFAARVDGPYVAAIRPSRIERLRLNYP</sequence>
<gene>
    <name evidence="2" type="ORF">CCO02nite_16910</name>
</gene>
<comment type="caution">
    <text evidence="2">The sequence shown here is derived from an EMBL/GenBank/DDBJ whole genome shotgun (WGS) entry which is preliminary data.</text>
</comment>